<name>A0A6N8EGH3_9GAMM</name>
<dbReference type="Proteomes" id="UP000434044">
    <property type="component" value="Unassembled WGS sequence"/>
</dbReference>
<comment type="caution">
    <text evidence="4">The sequence shown here is derived from an EMBL/GenBank/DDBJ whole genome shotgun (WGS) entry which is preliminary data.</text>
</comment>
<comment type="similarity">
    <text evidence="1 2">Belongs to the BolA/IbaG family.</text>
</comment>
<evidence type="ECO:0000256" key="1">
    <source>
        <dbReference type="ARBA" id="ARBA00005578"/>
    </source>
</evidence>
<dbReference type="Gene3D" id="3.30.300.90">
    <property type="entry name" value="BolA-like"/>
    <property type="match status" value="1"/>
</dbReference>
<accession>A0A6N8EGH3</accession>
<sequence length="106" mass="12018">MSRKPRIETRIQETLAPLYLDVVDESYMHAVPPDSESHFKLLVVSETFEDVPLIERHRRLNELLADEFSQGLHALTMHTWTPEEWHAKGGAPDSPPCQGGSKRQGA</sequence>
<proteinExistence type="inferred from homology"/>
<evidence type="ECO:0000313" key="4">
    <source>
        <dbReference type="EMBL" id="MTW21464.1"/>
    </source>
</evidence>
<organism evidence="4 5">
    <name type="scientific">Allochromatium palmeri</name>
    <dbReference type="NCBI Taxonomy" id="231048"/>
    <lineage>
        <taxon>Bacteria</taxon>
        <taxon>Pseudomonadati</taxon>
        <taxon>Pseudomonadota</taxon>
        <taxon>Gammaproteobacteria</taxon>
        <taxon>Chromatiales</taxon>
        <taxon>Chromatiaceae</taxon>
        <taxon>Allochromatium</taxon>
    </lineage>
</organism>
<dbReference type="RefSeq" id="WP_155450051.1">
    <property type="nucleotide sequence ID" value="NZ_WNKT01000019.1"/>
</dbReference>
<dbReference type="PANTHER" id="PTHR46229:SF2">
    <property type="entry name" value="BOLA-LIKE PROTEIN 1"/>
    <property type="match status" value="1"/>
</dbReference>
<dbReference type="OrthoDB" id="9801469at2"/>
<evidence type="ECO:0000313" key="5">
    <source>
        <dbReference type="Proteomes" id="UP000434044"/>
    </source>
</evidence>
<dbReference type="Pfam" id="PF01722">
    <property type="entry name" value="BolA"/>
    <property type="match status" value="1"/>
</dbReference>
<dbReference type="InterPro" id="IPR050961">
    <property type="entry name" value="BolA/IbaG_stress_morph_reg"/>
</dbReference>
<protein>
    <submittedName>
        <fullName evidence="4">BolA/IbaG family iron-sulfur metabolism protein</fullName>
    </submittedName>
</protein>
<reference evidence="4 5" key="1">
    <citation type="submission" date="2019-11" db="EMBL/GenBank/DDBJ databases">
        <title>Whole-genome sequence of the anaerobic purple sulfur bacterium Allochromatium palmeri DSM 15591.</title>
        <authorList>
            <person name="Kyndt J.A."/>
            <person name="Meyer T.E."/>
        </authorList>
    </citation>
    <scope>NUCLEOTIDE SEQUENCE [LARGE SCALE GENOMIC DNA]</scope>
    <source>
        <strain evidence="4 5">DSM 15591</strain>
    </source>
</reference>
<dbReference type="PANTHER" id="PTHR46229">
    <property type="entry name" value="BOLA TRANSCRIPTION REGULATOR"/>
    <property type="match status" value="1"/>
</dbReference>
<evidence type="ECO:0000256" key="3">
    <source>
        <dbReference type="SAM" id="MobiDB-lite"/>
    </source>
</evidence>
<dbReference type="InterPro" id="IPR036065">
    <property type="entry name" value="BolA-like_sf"/>
</dbReference>
<feature type="region of interest" description="Disordered" evidence="3">
    <location>
        <begin position="83"/>
        <end position="106"/>
    </location>
</feature>
<dbReference type="SUPFAM" id="SSF82657">
    <property type="entry name" value="BolA-like"/>
    <property type="match status" value="1"/>
</dbReference>
<dbReference type="PIRSF" id="PIRSF003113">
    <property type="entry name" value="BolA"/>
    <property type="match status" value="1"/>
</dbReference>
<keyword evidence="5" id="KW-1185">Reference proteome</keyword>
<gene>
    <name evidence="4" type="ORF">GJ668_10195</name>
</gene>
<dbReference type="InterPro" id="IPR002634">
    <property type="entry name" value="BolA"/>
</dbReference>
<dbReference type="AlphaFoldDB" id="A0A6N8EGH3"/>
<dbReference type="EMBL" id="WNKT01000019">
    <property type="protein sequence ID" value="MTW21464.1"/>
    <property type="molecule type" value="Genomic_DNA"/>
</dbReference>
<evidence type="ECO:0000256" key="2">
    <source>
        <dbReference type="RuleBase" id="RU003860"/>
    </source>
</evidence>